<comment type="caution">
    <text evidence="1">The sequence shown here is derived from an EMBL/GenBank/DDBJ whole genome shotgun (WGS) entry which is preliminary data.</text>
</comment>
<accession>A0AAN6UL42</accession>
<dbReference type="Proteomes" id="UP001304895">
    <property type="component" value="Unassembled WGS sequence"/>
</dbReference>
<dbReference type="EMBL" id="MU853407">
    <property type="protein sequence ID" value="KAK4135032.1"/>
    <property type="molecule type" value="Genomic_DNA"/>
</dbReference>
<name>A0AAN6UL42_9PEZI</name>
<reference evidence="1" key="1">
    <citation type="journal article" date="2023" name="Mol. Phylogenet. Evol.">
        <title>Genome-scale phylogeny and comparative genomics of the fungal order Sordariales.</title>
        <authorList>
            <person name="Hensen N."/>
            <person name="Bonometti L."/>
            <person name="Westerberg I."/>
            <person name="Brannstrom I.O."/>
            <person name="Guillou S."/>
            <person name="Cros-Aarteil S."/>
            <person name="Calhoun S."/>
            <person name="Haridas S."/>
            <person name="Kuo A."/>
            <person name="Mondo S."/>
            <person name="Pangilinan J."/>
            <person name="Riley R."/>
            <person name="LaButti K."/>
            <person name="Andreopoulos B."/>
            <person name="Lipzen A."/>
            <person name="Chen C."/>
            <person name="Yan M."/>
            <person name="Daum C."/>
            <person name="Ng V."/>
            <person name="Clum A."/>
            <person name="Steindorff A."/>
            <person name="Ohm R.A."/>
            <person name="Martin F."/>
            <person name="Silar P."/>
            <person name="Natvig D.O."/>
            <person name="Lalanne C."/>
            <person name="Gautier V."/>
            <person name="Ament-Velasquez S.L."/>
            <person name="Kruys A."/>
            <person name="Hutchinson M.I."/>
            <person name="Powell A.J."/>
            <person name="Barry K."/>
            <person name="Miller A.N."/>
            <person name="Grigoriev I.V."/>
            <person name="Debuchy R."/>
            <person name="Gladieux P."/>
            <person name="Hiltunen Thoren M."/>
            <person name="Johannesson H."/>
        </authorList>
    </citation>
    <scope>NUCLEOTIDE SEQUENCE</scope>
    <source>
        <strain evidence="1">CBS 123565</strain>
    </source>
</reference>
<sequence length="74" mass="7958">MPLSQFVSTPITNSRVGPSYCTPVDCLLTHLQPTDGYAPPNNYSLQQTPLLVCCNRGAGIRTAGKNKDPGYNGF</sequence>
<reference evidence="1" key="2">
    <citation type="submission" date="2023-05" db="EMBL/GenBank/DDBJ databases">
        <authorList>
            <consortium name="Lawrence Berkeley National Laboratory"/>
            <person name="Steindorff A."/>
            <person name="Hensen N."/>
            <person name="Bonometti L."/>
            <person name="Westerberg I."/>
            <person name="Brannstrom I.O."/>
            <person name="Guillou S."/>
            <person name="Cros-Aarteil S."/>
            <person name="Calhoun S."/>
            <person name="Haridas S."/>
            <person name="Kuo A."/>
            <person name="Mondo S."/>
            <person name="Pangilinan J."/>
            <person name="Riley R."/>
            <person name="Labutti K."/>
            <person name="Andreopoulos B."/>
            <person name="Lipzen A."/>
            <person name="Chen C."/>
            <person name="Yanf M."/>
            <person name="Daum C."/>
            <person name="Ng V."/>
            <person name="Clum A."/>
            <person name="Ohm R."/>
            <person name="Martin F."/>
            <person name="Silar P."/>
            <person name="Natvig D."/>
            <person name="Lalanne C."/>
            <person name="Gautier V."/>
            <person name="Ament-Velasquez S.L."/>
            <person name="Kruys A."/>
            <person name="Hutchinson M.I."/>
            <person name="Powell A.J."/>
            <person name="Barry K."/>
            <person name="Miller A.N."/>
            <person name="Grigoriev I.V."/>
            <person name="Debuchy R."/>
            <person name="Gladieux P."/>
            <person name="Thoren M.H."/>
            <person name="Johannesson H."/>
        </authorList>
    </citation>
    <scope>NUCLEOTIDE SEQUENCE</scope>
    <source>
        <strain evidence="1">CBS 123565</strain>
    </source>
</reference>
<keyword evidence="2" id="KW-1185">Reference proteome</keyword>
<evidence type="ECO:0000313" key="2">
    <source>
        <dbReference type="Proteomes" id="UP001304895"/>
    </source>
</evidence>
<protein>
    <submittedName>
        <fullName evidence="1">Uncharacterized protein</fullName>
    </submittedName>
</protein>
<proteinExistence type="predicted"/>
<gene>
    <name evidence="1" type="ORF">BT67DRAFT_441478</name>
</gene>
<evidence type="ECO:0000313" key="1">
    <source>
        <dbReference type="EMBL" id="KAK4135032.1"/>
    </source>
</evidence>
<organism evidence="1 2">
    <name type="scientific">Trichocladium antarcticum</name>
    <dbReference type="NCBI Taxonomy" id="1450529"/>
    <lineage>
        <taxon>Eukaryota</taxon>
        <taxon>Fungi</taxon>
        <taxon>Dikarya</taxon>
        <taxon>Ascomycota</taxon>
        <taxon>Pezizomycotina</taxon>
        <taxon>Sordariomycetes</taxon>
        <taxon>Sordariomycetidae</taxon>
        <taxon>Sordariales</taxon>
        <taxon>Chaetomiaceae</taxon>
        <taxon>Trichocladium</taxon>
    </lineage>
</organism>
<dbReference type="AlphaFoldDB" id="A0AAN6UL42"/>